<dbReference type="EMBL" id="JBHFPV010000001">
    <property type="protein sequence ID" value="MFH6601894.1"/>
    <property type="molecule type" value="Genomic_DNA"/>
</dbReference>
<protein>
    <submittedName>
        <fullName evidence="1">SRPBCC family protein</fullName>
    </submittedName>
</protein>
<dbReference type="Proteomes" id="UP001595191">
    <property type="component" value="Unassembled WGS sequence"/>
</dbReference>
<name>A0ACC7LEX1_9FLAO</name>
<keyword evidence="2" id="KW-1185">Reference proteome</keyword>
<organism evidence="1 2">
    <name type="scientific">Meishania litoralis</name>
    <dbReference type="NCBI Taxonomy" id="3434685"/>
    <lineage>
        <taxon>Bacteria</taxon>
        <taxon>Pseudomonadati</taxon>
        <taxon>Bacteroidota</taxon>
        <taxon>Flavobacteriia</taxon>
        <taxon>Flavobacteriales</taxon>
        <taxon>Flavobacteriaceae</taxon>
        <taxon>Meishania</taxon>
    </lineage>
</organism>
<gene>
    <name evidence="1" type="ORF">ACEZ3G_00285</name>
</gene>
<proteinExistence type="predicted"/>
<evidence type="ECO:0000313" key="1">
    <source>
        <dbReference type="EMBL" id="MFH6601894.1"/>
    </source>
</evidence>
<reference evidence="1" key="1">
    <citation type="submission" date="2024-09" db="EMBL/GenBank/DDBJ databases">
        <authorList>
            <person name="Liu J."/>
        </authorList>
    </citation>
    <scope>NUCLEOTIDE SEQUENCE</scope>
    <source>
        <strain evidence="1">NBU2967</strain>
    </source>
</reference>
<sequence>MRYTTEIEIDIPRNEFVKILDIPENMKHWQRGLTGYTILSGTAGHEGSKMELRYKFGKRDMVLIETILKRNMPYEFHVTYDTKGVHNIQKNYFKDIDGRSTIWISESEFRFSSFFMKAIGFLMPGSFKNQSRIYAQDFKAYAEKGTSVTNQ</sequence>
<accession>A0ACC7LEX1</accession>
<comment type="caution">
    <text evidence="1">The sequence shown here is derived from an EMBL/GenBank/DDBJ whole genome shotgun (WGS) entry which is preliminary data.</text>
</comment>
<evidence type="ECO:0000313" key="2">
    <source>
        <dbReference type="Proteomes" id="UP001595191"/>
    </source>
</evidence>